<dbReference type="GO" id="GO:0016887">
    <property type="term" value="F:ATP hydrolysis activity"/>
    <property type="evidence" value="ECO:0007669"/>
    <property type="project" value="InterPro"/>
</dbReference>
<dbReference type="PIRSF" id="PIRSF029347">
    <property type="entry name" value="RecF"/>
    <property type="match status" value="1"/>
</dbReference>
<dbReference type="GO" id="GO:0005524">
    <property type="term" value="F:ATP binding"/>
    <property type="evidence" value="ECO:0007669"/>
    <property type="project" value="InterPro"/>
</dbReference>
<sequence length="392" mass="45064">MIISKVKLTNWKNFREAEVRLTERIFIVGANASGKSNFLDVFRFLRDIVKQAGGLQFAVENRDGVSKIRCLSGGRIPGVTLEVHLSDEDSPDGNPRWIYSLSFKHSGGGIIKNQASIVEEKVFDGKKNKWILERKTSGEKEDLETLRFTYLEQVNSNIAFREIYHFFQEIQYLHIVPQLIRDSNSYQLSANKEDFYGRNLLEKMNKTSERTRSSYLKLINEFLQKSVPQLTNISFVKDRNGIPHLEAIYEHWRARGAKQRESQFSDGTLRLIGFMWALLDTQGTFLLEEPELYLHSAIVKLLPEFISKLQRRKGKVRQVIISTHSYEILSNEGISGDETIVLIPTEDGTEIKRAMEIEEIKSSLDAEFNMAEAVIPRIAPKGIHEILEIRNN</sequence>
<feature type="domain" description="ATPase AAA-type core" evidence="1">
    <location>
        <begin position="26"/>
        <end position="330"/>
    </location>
</feature>
<name>A0A2P1QYQ5_9LEPT</name>
<dbReference type="GO" id="GO:0000731">
    <property type="term" value="P:DNA synthesis involved in DNA repair"/>
    <property type="evidence" value="ECO:0007669"/>
    <property type="project" value="TreeGrafter"/>
</dbReference>
<organism evidence="2 3">
    <name type="scientific">Leptospira santarosai</name>
    <dbReference type="NCBI Taxonomy" id="28183"/>
    <lineage>
        <taxon>Bacteria</taxon>
        <taxon>Pseudomonadati</taxon>
        <taxon>Spirochaetota</taxon>
        <taxon>Spirochaetia</taxon>
        <taxon>Leptospirales</taxon>
        <taxon>Leptospiraceae</taxon>
        <taxon>Leptospira</taxon>
    </lineage>
</organism>
<dbReference type="InterPro" id="IPR003959">
    <property type="entry name" value="ATPase_AAA_core"/>
</dbReference>
<reference evidence="2 3" key="1">
    <citation type="journal article" date="2015" name="Genome Announc.">
        <title>Draft Genome Sequences of Leptospira santarosai Strains U160, U164, and U233, Isolated from Asymptomatic Cattle.</title>
        <authorList>
            <person name="Kremer F.S."/>
            <person name="Eslabao M.R."/>
            <person name="Provisor M."/>
            <person name="Woloski R.D."/>
            <person name="Ramires O.V."/>
            <person name="Moreno L.Z."/>
            <person name="Moreno A.M."/>
            <person name="Hamond C."/>
            <person name="Lilenbaum W."/>
            <person name="Dellagostin O.A."/>
        </authorList>
    </citation>
    <scope>NUCLEOTIDE SEQUENCE [LARGE SCALE GENOMIC DNA]</scope>
    <source>
        <strain evidence="2 3">U160</strain>
    </source>
</reference>
<dbReference type="Pfam" id="PF13304">
    <property type="entry name" value="AAA_21"/>
    <property type="match status" value="1"/>
</dbReference>
<dbReference type="EMBL" id="CP027844">
    <property type="protein sequence ID" value="AVQ14045.1"/>
    <property type="molecule type" value="Genomic_DNA"/>
</dbReference>
<accession>A0A2P1QYQ5</accession>
<protein>
    <submittedName>
        <fullName evidence="2">AAA domain protein</fullName>
    </submittedName>
</protein>
<gene>
    <name evidence="2" type="ORF">XB16_3771</name>
</gene>
<proteinExistence type="predicted"/>
<dbReference type="InterPro" id="IPR014555">
    <property type="entry name" value="RecF-like"/>
</dbReference>
<dbReference type="AlphaFoldDB" id="A0A2P1QYQ5"/>
<dbReference type="GO" id="GO:0006302">
    <property type="term" value="P:double-strand break repair"/>
    <property type="evidence" value="ECO:0007669"/>
    <property type="project" value="TreeGrafter"/>
</dbReference>
<evidence type="ECO:0000259" key="1">
    <source>
        <dbReference type="Pfam" id="PF13304"/>
    </source>
</evidence>
<evidence type="ECO:0000313" key="2">
    <source>
        <dbReference type="EMBL" id="AVQ14045.1"/>
    </source>
</evidence>
<dbReference type="Proteomes" id="UP000033961">
    <property type="component" value="Chromosome II"/>
</dbReference>
<dbReference type="SUPFAM" id="SSF52540">
    <property type="entry name" value="P-loop containing nucleoside triphosphate hydrolases"/>
    <property type="match status" value="1"/>
</dbReference>
<dbReference type="PANTHER" id="PTHR32182">
    <property type="entry name" value="DNA REPLICATION AND REPAIR PROTEIN RECF"/>
    <property type="match status" value="1"/>
</dbReference>
<dbReference type="PANTHER" id="PTHR32182:SF22">
    <property type="entry name" value="ATP-DEPENDENT ENDONUCLEASE, OLD FAMILY-RELATED"/>
    <property type="match status" value="1"/>
</dbReference>
<dbReference type="InterPro" id="IPR027417">
    <property type="entry name" value="P-loop_NTPase"/>
</dbReference>
<evidence type="ECO:0000313" key="3">
    <source>
        <dbReference type="Proteomes" id="UP000033961"/>
    </source>
</evidence>
<dbReference type="Gene3D" id="3.40.50.300">
    <property type="entry name" value="P-loop containing nucleotide triphosphate hydrolases"/>
    <property type="match status" value="1"/>
</dbReference>